<keyword evidence="3" id="KW-1185">Reference proteome</keyword>
<comment type="caution">
    <text evidence="2">The sequence shown here is derived from an EMBL/GenBank/DDBJ whole genome shotgun (WGS) entry which is preliminary data.</text>
</comment>
<organism evidence="2 3">
    <name type="scientific">Trifolium medium</name>
    <dbReference type="NCBI Taxonomy" id="97028"/>
    <lineage>
        <taxon>Eukaryota</taxon>
        <taxon>Viridiplantae</taxon>
        <taxon>Streptophyta</taxon>
        <taxon>Embryophyta</taxon>
        <taxon>Tracheophyta</taxon>
        <taxon>Spermatophyta</taxon>
        <taxon>Magnoliopsida</taxon>
        <taxon>eudicotyledons</taxon>
        <taxon>Gunneridae</taxon>
        <taxon>Pentapetalae</taxon>
        <taxon>rosids</taxon>
        <taxon>fabids</taxon>
        <taxon>Fabales</taxon>
        <taxon>Fabaceae</taxon>
        <taxon>Papilionoideae</taxon>
        <taxon>50 kb inversion clade</taxon>
        <taxon>NPAAA clade</taxon>
        <taxon>Hologalegina</taxon>
        <taxon>IRL clade</taxon>
        <taxon>Trifolieae</taxon>
        <taxon>Trifolium</taxon>
    </lineage>
</organism>
<keyword evidence="2" id="KW-0808">Transferase</keyword>
<reference evidence="2 3" key="1">
    <citation type="journal article" date="2018" name="Front. Plant Sci.">
        <title>Red Clover (Trifolium pratense) and Zigzag Clover (T. medium) - A Picture of Genomic Similarities and Differences.</title>
        <authorList>
            <person name="Dluhosova J."/>
            <person name="Istvanek J."/>
            <person name="Nedelnik J."/>
            <person name="Repkova J."/>
        </authorList>
    </citation>
    <scope>NUCLEOTIDE SEQUENCE [LARGE SCALE GENOMIC DNA]</scope>
    <source>
        <strain evidence="3">cv. 10/8</strain>
        <tissue evidence="2">Leaf</tissue>
    </source>
</reference>
<feature type="non-terminal residue" evidence="2">
    <location>
        <position position="118"/>
    </location>
</feature>
<sequence>AGVGDAVEFNGKEGESLSRSDDDKTEDIIGFSQLSLEEKGWISPPDSSFCSSSGSDITSASLPDSLNDLAENTDMLSQVSSSRNPIGHLHTTSLSQIDVEEISLFEESKSFPLEADLD</sequence>
<protein>
    <submittedName>
        <fullName evidence="2">Serine/threonine-protein kinase SMG1</fullName>
    </submittedName>
</protein>
<feature type="compositionally biased region" description="Basic and acidic residues" evidence="1">
    <location>
        <begin position="10"/>
        <end position="22"/>
    </location>
</feature>
<dbReference type="EMBL" id="LXQA010194952">
    <property type="protein sequence ID" value="MCI32374.1"/>
    <property type="molecule type" value="Genomic_DNA"/>
</dbReference>
<keyword evidence="2" id="KW-0418">Kinase</keyword>
<proteinExistence type="predicted"/>
<evidence type="ECO:0000313" key="2">
    <source>
        <dbReference type="EMBL" id="MCI32374.1"/>
    </source>
</evidence>
<name>A0A392R8J4_9FABA</name>
<evidence type="ECO:0000256" key="1">
    <source>
        <dbReference type="SAM" id="MobiDB-lite"/>
    </source>
</evidence>
<dbReference type="AlphaFoldDB" id="A0A392R8J4"/>
<dbReference type="Proteomes" id="UP000265520">
    <property type="component" value="Unassembled WGS sequence"/>
</dbReference>
<accession>A0A392R8J4</accession>
<dbReference type="GO" id="GO:0016301">
    <property type="term" value="F:kinase activity"/>
    <property type="evidence" value="ECO:0007669"/>
    <property type="project" value="UniProtKB-KW"/>
</dbReference>
<evidence type="ECO:0000313" key="3">
    <source>
        <dbReference type="Proteomes" id="UP000265520"/>
    </source>
</evidence>
<feature type="region of interest" description="Disordered" evidence="1">
    <location>
        <begin position="1"/>
        <end position="24"/>
    </location>
</feature>
<feature type="non-terminal residue" evidence="2">
    <location>
        <position position="1"/>
    </location>
</feature>